<name>A0A2G1VRG8_9FLAO</name>
<dbReference type="Gene3D" id="2.40.160.130">
    <property type="entry name" value="Capsule assembly protein Wzi"/>
    <property type="match status" value="1"/>
</dbReference>
<feature type="chain" id="PRO_5013551656" description="Capsule assembly Wzi family protein" evidence="1">
    <location>
        <begin position="19"/>
        <end position="451"/>
    </location>
</feature>
<protein>
    <recommendedName>
        <fullName evidence="4">Capsule assembly Wzi family protein</fullName>
    </recommendedName>
</protein>
<evidence type="ECO:0000313" key="3">
    <source>
        <dbReference type="Proteomes" id="UP000229433"/>
    </source>
</evidence>
<comment type="caution">
    <text evidence="2">The sequence shown here is derived from an EMBL/GenBank/DDBJ whole genome shotgun (WGS) entry which is preliminary data.</text>
</comment>
<proteinExistence type="predicted"/>
<reference evidence="2 3" key="1">
    <citation type="submission" date="2017-08" db="EMBL/GenBank/DDBJ databases">
        <title>The whole genome shortgun sequences of strain Leeuwenhoekiella nanhaiensis G18 from the South China Sea.</title>
        <authorList>
            <person name="Liu Q."/>
        </authorList>
    </citation>
    <scope>NUCLEOTIDE SEQUENCE [LARGE SCALE GENOMIC DNA]</scope>
    <source>
        <strain evidence="2 3">G18</strain>
    </source>
</reference>
<accession>A0A2G1VRG8</accession>
<keyword evidence="1" id="KW-0732">Signal</keyword>
<dbReference type="Pfam" id="PF14052">
    <property type="entry name" value="Caps_assemb_Wzi"/>
    <property type="match status" value="1"/>
</dbReference>
<evidence type="ECO:0000256" key="1">
    <source>
        <dbReference type="SAM" id="SignalP"/>
    </source>
</evidence>
<evidence type="ECO:0008006" key="4">
    <source>
        <dbReference type="Google" id="ProtNLM"/>
    </source>
</evidence>
<dbReference type="AlphaFoldDB" id="A0A2G1VRG8"/>
<dbReference type="InterPro" id="IPR026950">
    <property type="entry name" value="Caps_assemb_Wzi"/>
</dbReference>
<sequence length="451" mass="50746">MKTLFSFLSLMLVSVLQAQDSLVTSIELRGMASSGDANNFWFYANQKGRVDEQTNFYALAETKYEKALDEDNRFELGGGVLYKDGLYDGAIIDQLYGTYQWKIIRADLGLKHRDEKLSGISSVGGDIVWSNNARALPGVYLQMTEPFKIFKWFEAKATFGHYFLGDDRVVENAQVHHKSLELALVFSPGDRLSGSMKHYVQFGGTSSNPNFGKQPSGFRDFIDVFFGQGSSNAGSFDGEQVNSLGNGLGSYELAYDLTRENFYLRMYHQSLFEDTSGIELSNFPDGVWGAYLEPENWGSIDAVIYEYVQTVSQSGRFSKDPTQGSVSGSDSYFWNGIYNTGWQYHNRIIGLPFVIPDRVNPENKNINDRFYIHHLGATGSLGKFNFKGKVSYVKNLGTYGRPYPVTEKAIYSFLELTYPSNFGSFTGLFGVDYSNLSKENLGIGLNYRYQF</sequence>
<dbReference type="Proteomes" id="UP000229433">
    <property type="component" value="Unassembled WGS sequence"/>
</dbReference>
<dbReference type="EMBL" id="NQXA01000007">
    <property type="protein sequence ID" value="PHQ29368.1"/>
    <property type="molecule type" value="Genomic_DNA"/>
</dbReference>
<keyword evidence="3" id="KW-1185">Reference proteome</keyword>
<dbReference type="OrthoDB" id="596512at2"/>
<dbReference type="InterPro" id="IPR038636">
    <property type="entry name" value="Wzi_sf"/>
</dbReference>
<gene>
    <name evidence="2" type="ORF">CJ305_10525</name>
</gene>
<dbReference type="RefSeq" id="WP_099646219.1">
    <property type="nucleotide sequence ID" value="NZ_KZ319290.1"/>
</dbReference>
<evidence type="ECO:0000313" key="2">
    <source>
        <dbReference type="EMBL" id="PHQ29368.1"/>
    </source>
</evidence>
<organism evidence="2 3">
    <name type="scientific">Leeuwenhoekiella nanhaiensis</name>
    <dbReference type="NCBI Taxonomy" id="1655491"/>
    <lineage>
        <taxon>Bacteria</taxon>
        <taxon>Pseudomonadati</taxon>
        <taxon>Bacteroidota</taxon>
        <taxon>Flavobacteriia</taxon>
        <taxon>Flavobacteriales</taxon>
        <taxon>Flavobacteriaceae</taxon>
        <taxon>Leeuwenhoekiella</taxon>
    </lineage>
</organism>
<feature type="signal peptide" evidence="1">
    <location>
        <begin position="1"/>
        <end position="18"/>
    </location>
</feature>